<name>A9A0Q1_DESOH</name>
<dbReference type="EC" id="2.7.13.3" evidence="2"/>
<feature type="domain" description="Response regulatory" evidence="12">
    <location>
        <begin position="988"/>
        <end position="1104"/>
    </location>
</feature>
<evidence type="ECO:0000256" key="8">
    <source>
        <dbReference type="ARBA" id="ARBA00023012"/>
    </source>
</evidence>
<evidence type="ECO:0000256" key="9">
    <source>
        <dbReference type="PROSITE-ProRule" id="PRU00169"/>
    </source>
</evidence>
<dbReference type="InterPro" id="IPR013767">
    <property type="entry name" value="PAS_fold"/>
</dbReference>
<evidence type="ECO:0000313" key="15">
    <source>
        <dbReference type="EMBL" id="ABW69068.1"/>
    </source>
</evidence>
<accession>A9A0Q1</accession>
<dbReference type="STRING" id="96561.Dole_3265"/>
<dbReference type="Pfam" id="PF08447">
    <property type="entry name" value="PAS_3"/>
    <property type="match status" value="1"/>
</dbReference>
<dbReference type="SMART" id="SM00387">
    <property type="entry name" value="HATPase_c"/>
    <property type="match status" value="1"/>
</dbReference>
<comment type="catalytic activity">
    <reaction evidence="1">
        <text>ATP + protein L-histidine = ADP + protein N-phospho-L-histidine.</text>
        <dbReference type="EC" id="2.7.13.3"/>
    </reaction>
</comment>
<evidence type="ECO:0000256" key="10">
    <source>
        <dbReference type="SAM" id="Phobius"/>
    </source>
</evidence>
<dbReference type="SUPFAM" id="SSF52172">
    <property type="entry name" value="CheY-like"/>
    <property type="match status" value="1"/>
</dbReference>
<dbReference type="NCBIfam" id="TIGR00229">
    <property type="entry name" value="sensory_box"/>
    <property type="match status" value="3"/>
</dbReference>
<proteinExistence type="predicted"/>
<dbReference type="HOGENOM" id="CLU_000445_114_51_7"/>
<keyword evidence="6 15" id="KW-0418">Kinase</keyword>
<organism evidence="15 16">
    <name type="scientific">Desulfosudis oleivorans (strain DSM 6200 / JCM 39069 / Hxd3)</name>
    <name type="common">Desulfococcus oleovorans</name>
    <dbReference type="NCBI Taxonomy" id="96561"/>
    <lineage>
        <taxon>Bacteria</taxon>
        <taxon>Pseudomonadati</taxon>
        <taxon>Thermodesulfobacteriota</taxon>
        <taxon>Desulfobacteria</taxon>
        <taxon>Desulfobacterales</taxon>
        <taxon>Desulfosudaceae</taxon>
        <taxon>Desulfosudis</taxon>
    </lineage>
</organism>
<feature type="domain" description="PAC" evidence="14">
    <location>
        <begin position="418"/>
        <end position="470"/>
    </location>
</feature>
<dbReference type="InterPro" id="IPR005467">
    <property type="entry name" value="His_kinase_dom"/>
</dbReference>
<reference evidence="15 16" key="1">
    <citation type="submission" date="2007-10" db="EMBL/GenBank/DDBJ databases">
        <title>Complete sequence of Desulfococcus oleovorans Hxd3.</title>
        <authorList>
            <consortium name="US DOE Joint Genome Institute"/>
            <person name="Copeland A."/>
            <person name="Lucas S."/>
            <person name="Lapidus A."/>
            <person name="Barry K."/>
            <person name="Glavina del Rio T."/>
            <person name="Dalin E."/>
            <person name="Tice H."/>
            <person name="Pitluck S."/>
            <person name="Kiss H."/>
            <person name="Brettin T."/>
            <person name="Bruce D."/>
            <person name="Detter J.C."/>
            <person name="Han C."/>
            <person name="Schmutz J."/>
            <person name="Larimer F."/>
            <person name="Land M."/>
            <person name="Hauser L."/>
            <person name="Kyrpides N."/>
            <person name="Kim E."/>
            <person name="Wawrik B."/>
            <person name="Richardson P."/>
        </authorList>
    </citation>
    <scope>NUCLEOTIDE SEQUENCE [LARGE SCALE GENOMIC DNA]</scope>
    <source>
        <strain evidence="16">DSM 6200 / JCM 39069 / Hxd3</strain>
    </source>
</reference>
<feature type="domain" description="Histidine kinase" evidence="11">
    <location>
        <begin position="744"/>
        <end position="967"/>
    </location>
</feature>
<dbReference type="eggNOG" id="COG3829">
    <property type="taxonomic scope" value="Bacteria"/>
</dbReference>
<feature type="domain" description="PAC" evidence="14">
    <location>
        <begin position="545"/>
        <end position="597"/>
    </location>
</feature>
<dbReference type="KEGG" id="dol:Dole_3265"/>
<keyword evidence="8" id="KW-0902">Two-component regulatory system</keyword>
<dbReference type="SMART" id="SM00388">
    <property type="entry name" value="HisKA"/>
    <property type="match status" value="1"/>
</dbReference>
<gene>
    <name evidence="15" type="ordered locus">Dole_3265</name>
</gene>
<dbReference type="Gene3D" id="1.10.287.130">
    <property type="match status" value="1"/>
</dbReference>
<dbReference type="GO" id="GO:0005524">
    <property type="term" value="F:ATP binding"/>
    <property type="evidence" value="ECO:0007669"/>
    <property type="project" value="UniProtKB-KW"/>
</dbReference>
<evidence type="ECO:0000256" key="6">
    <source>
        <dbReference type="ARBA" id="ARBA00022777"/>
    </source>
</evidence>
<evidence type="ECO:0000256" key="2">
    <source>
        <dbReference type="ARBA" id="ARBA00012438"/>
    </source>
</evidence>
<dbReference type="Pfam" id="PF02518">
    <property type="entry name" value="HATPase_c"/>
    <property type="match status" value="1"/>
</dbReference>
<dbReference type="SMART" id="SM00086">
    <property type="entry name" value="PAC"/>
    <property type="match status" value="3"/>
</dbReference>
<keyword evidence="10" id="KW-1133">Transmembrane helix</keyword>
<dbReference type="Proteomes" id="UP000008561">
    <property type="component" value="Chromosome"/>
</dbReference>
<dbReference type="eggNOG" id="COG4191">
    <property type="taxonomic scope" value="Bacteria"/>
</dbReference>
<keyword evidence="5" id="KW-0547">Nucleotide-binding</keyword>
<evidence type="ECO:0000313" key="16">
    <source>
        <dbReference type="Proteomes" id="UP000008561"/>
    </source>
</evidence>
<sequence>MRKPPNPAAFRWMAVCLAPALLAIIAGGGWFYDFQHKQQLSRVEANLTAIARLKADQITRWRAERTGDAAMLMDRRSLVRDIADYFTAPAEAIVGEIKRRFTDLQASYHYANILLVDPDGRVQVSLNGHDVIDHNGFVGALATALFDRRPVFTELHTEKDGSSPHISVVAPLYANDQPLGAIILISNARAFLFPLIQSWPVPSRSAETLLVRRDGDHVLFLNDLRHQPNSGLKLRIPLSRADLPAVMAVTGYTGVTRAKDYRNADVVAVTLPVPGSPWFIVSKMDEAEAFAEWHFRSALILALILVGSGIITVLGAAFWLRERKKQYQLLFQSETDRRMEAERYRTTLRSIGDAVIVTDAAGRVTLLNPVAESLTGWKEPEAKGQRVEDVFRIANEETGAIVESPVARVLREGRVVGLANHTILIARDGARRPIADSGAPVRDDAGDIISVVLVFRDQTEEQAAQKALRDSEQKYRRLYESMTDAFVAVDLAGRVQEYNPAFQSMVGYTDRELHELTYQDLTPEKWHSLETAVVEDQILKRGYSDVYEKEYRRVDGTVFPVELRTFLIRDEAASPIGMWAIVRDITGRKQAEAALLEKTGLLQSITDNIFDMVSIADVQGQLRFINAAHRQTLGYEPDALIGTDVMSLVHPDDRDLVATAMTDGFLSQSRHRMVEYRCKRADGGYVWVETVGDVLRDLDGNPKDLLFSSRDISVRKQAEAEKERLSAQLMQAQKMESVGRLAGGVAHDFNNMLNVILGHAELALDQVGPDDPLREDLTEIFDAARRSAEITKQLLAFARRQIIVPRTVYLNDTVEKMLKMLRRLIGEDIDLAWKPGSGLWPVYADAAQIDQILANLCLNARDAIDGTGRITIETQNTALDEAYCAGHAEFVSGEYVVLSVSDDGRGMDKVTMDNLFEPFFTTKNVNEGTGLGLATVYGIVRQNNGFINVYSEPGHGATFRIYLPRHAGTPDETEARDTTVLPAGNGETVLVVEDEAAVLKLTQKTLTGLGYTVLKALSPQAALKLVDSHSNPIDLLITDVVMPGMNGRALSEKLKARYPTLRVLFMSGYTANVIAHRGILDEGVHFIQKPFNRVDLARKVREALLE</sequence>
<dbReference type="PANTHER" id="PTHR43065">
    <property type="entry name" value="SENSOR HISTIDINE KINASE"/>
    <property type="match status" value="1"/>
</dbReference>
<dbReference type="InterPro" id="IPR001610">
    <property type="entry name" value="PAC"/>
</dbReference>
<dbReference type="Pfam" id="PF00072">
    <property type="entry name" value="Response_reg"/>
    <property type="match status" value="1"/>
</dbReference>
<evidence type="ECO:0000256" key="7">
    <source>
        <dbReference type="ARBA" id="ARBA00022840"/>
    </source>
</evidence>
<dbReference type="PROSITE" id="PS50110">
    <property type="entry name" value="RESPONSE_REGULATORY"/>
    <property type="match status" value="1"/>
</dbReference>
<dbReference type="InterPro" id="IPR003661">
    <property type="entry name" value="HisK_dim/P_dom"/>
</dbReference>
<keyword evidence="16" id="KW-1185">Reference proteome</keyword>
<dbReference type="Gene3D" id="3.30.450.20">
    <property type="entry name" value="PAS domain"/>
    <property type="match status" value="4"/>
</dbReference>
<evidence type="ECO:0000256" key="4">
    <source>
        <dbReference type="ARBA" id="ARBA00022679"/>
    </source>
</evidence>
<dbReference type="Pfam" id="PF00989">
    <property type="entry name" value="PAS"/>
    <property type="match status" value="2"/>
</dbReference>
<dbReference type="SUPFAM" id="SSF55874">
    <property type="entry name" value="ATPase domain of HSP90 chaperone/DNA topoisomerase II/histidine kinase"/>
    <property type="match status" value="1"/>
</dbReference>
<dbReference type="InterPro" id="IPR000014">
    <property type="entry name" value="PAS"/>
</dbReference>
<dbReference type="eggNOG" id="COG0784">
    <property type="taxonomic scope" value="Bacteria"/>
</dbReference>
<dbReference type="InterPro" id="IPR000700">
    <property type="entry name" value="PAS-assoc_C"/>
</dbReference>
<feature type="domain" description="PAS" evidence="13">
    <location>
        <begin position="598"/>
        <end position="669"/>
    </location>
</feature>
<dbReference type="InterPro" id="IPR003594">
    <property type="entry name" value="HATPase_dom"/>
</dbReference>
<evidence type="ECO:0000259" key="14">
    <source>
        <dbReference type="PROSITE" id="PS50113"/>
    </source>
</evidence>
<evidence type="ECO:0000259" key="13">
    <source>
        <dbReference type="PROSITE" id="PS50112"/>
    </source>
</evidence>
<keyword evidence="7" id="KW-0067">ATP-binding</keyword>
<dbReference type="Gene3D" id="3.40.50.2300">
    <property type="match status" value="1"/>
</dbReference>
<dbReference type="InterPro" id="IPR035965">
    <property type="entry name" value="PAS-like_dom_sf"/>
</dbReference>
<evidence type="ECO:0000259" key="12">
    <source>
        <dbReference type="PROSITE" id="PS50110"/>
    </source>
</evidence>
<dbReference type="RefSeq" id="WP_012176677.1">
    <property type="nucleotide sequence ID" value="NC_009943.1"/>
</dbReference>
<keyword evidence="4" id="KW-0808">Transferase</keyword>
<dbReference type="InterPro" id="IPR011006">
    <property type="entry name" value="CheY-like_superfamily"/>
</dbReference>
<dbReference type="InterPro" id="IPR013655">
    <property type="entry name" value="PAS_fold_3"/>
</dbReference>
<dbReference type="InterPro" id="IPR036097">
    <property type="entry name" value="HisK_dim/P_sf"/>
</dbReference>
<dbReference type="CDD" id="cd00130">
    <property type="entry name" value="PAS"/>
    <property type="match status" value="3"/>
</dbReference>
<dbReference type="AlphaFoldDB" id="A9A0Q1"/>
<dbReference type="SMART" id="SM00091">
    <property type="entry name" value="PAS"/>
    <property type="match status" value="3"/>
</dbReference>
<feature type="domain" description="PAS" evidence="13">
    <location>
        <begin position="340"/>
        <end position="413"/>
    </location>
</feature>
<dbReference type="PROSITE" id="PS50113">
    <property type="entry name" value="PAC"/>
    <property type="match status" value="3"/>
</dbReference>
<dbReference type="PRINTS" id="PR00344">
    <property type="entry name" value="BCTRLSENSOR"/>
</dbReference>
<dbReference type="InterPro" id="IPR004358">
    <property type="entry name" value="Sig_transdc_His_kin-like_C"/>
</dbReference>
<dbReference type="GO" id="GO:0000155">
    <property type="term" value="F:phosphorelay sensor kinase activity"/>
    <property type="evidence" value="ECO:0007669"/>
    <property type="project" value="InterPro"/>
</dbReference>
<evidence type="ECO:0000256" key="3">
    <source>
        <dbReference type="ARBA" id="ARBA00022553"/>
    </source>
</evidence>
<dbReference type="Pfam" id="PF00512">
    <property type="entry name" value="HisKA"/>
    <property type="match status" value="1"/>
</dbReference>
<dbReference type="CDD" id="cd00082">
    <property type="entry name" value="HisKA"/>
    <property type="match status" value="1"/>
</dbReference>
<dbReference type="SMART" id="SM00448">
    <property type="entry name" value="REC"/>
    <property type="match status" value="1"/>
</dbReference>
<feature type="transmembrane region" description="Helical" evidence="10">
    <location>
        <begin position="12"/>
        <end position="32"/>
    </location>
</feature>
<evidence type="ECO:0000256" key="1">
    <source>
        <dbReference type="ARBA" id="ARBA00000085"/>
    </source>
</evidence>
<dbReference type="InterPro" id="IPR036890">
    <property type="entry name" value="HATPase_C_sf"/>
</dbReference>
<dbReference type="EMBL" id="CP000859">
    <property type="protein sequence ID" value="ABW69068.1"/>
    <property type="molecule type" value="Genomic_DNA"/>
</dbReference>
<feature type="domain" description="PAS" evidence="13">
    <location>
        <begin position="471"/>
        <end position="542"/>
    </location>
</feature>
<feature type="modified residue" description="4-aspartylphosphate" evidence="9">
    <location>
        <position position="1039"/>
    </location>
</feature>
<dbReference type="PROSITE" id="PS50109">
    <property type="entry name" value="HIS_KIN"/>
    <property type="match status" value="1"/>
</dbReference>
<keyword evidence="3 9" id="KW-0597">Phosphoprotein</keyword>
<dbReference type="GO" id="GO:0006355">
    <property type="term" value="P:regulation of DNA-templated transcription"/>
    <property type="evidence" value="ECO:0007669"/>
    <property type="project" value="InterPro"/>
</dbReference>
<feature type="transmembrane region" description="Helical" evidence="10">
    <location>
        <begin position="298"/>
        <end position="320"/>
    </location>
</feature>
<dbReference type="SUPFAM" id="SSF55785">
    <property type="entry name" value="PYP-like sensor domain (PAS domain)"/>
    <property type="match status" value="3"/>
</dbReference>
<evidence type="ECO:0000256" key="5">
    <source>
        <dbReference type="ARBA" id="ARBA00022741"/>
    </source>
</evidence>
<keyword evidence="10" id="KW-0812">Transmembrane</keyword>
<dbReference type="PANTHER" id="PTHR43065:SF42">
    <property type="entry name" value="TWO-COMPONENT SENSOR PPRA"/>
    <property type="match status" value="1"/>
</dbReference>
<dbReference type="PROSITE" id="PS50112">
    <property type="entry name" value="PAS"/>
    <property type="match status" value="3"/>
</dbReference>
<dbReference type="Gene3D" id="3.30.565.10">
    <property type="entry name" value="Histidine kinase-like ATPase, C-terminal domain"/>
    <property type="match status" value="1"/>
</dbReference>
<evidence type="ECO:0000259" key="11">
    <source>
        <dbReference type="PROSITE" id="PS50109"/>
    </source>
</evidence>
<dbReference type="SUPFAM" id="SSF47384">
    <property type="entry name" value="Homodimeric domain of signal transducing histidine kinase"/>
    <property type="match status" value="1"/>
</dbReference>
<protein>
    <recommendedName>
        <fullName evidence="2">histidine kinase</fullName>
        <ecNumber evidence="2">2.7.13.3</ecNumber>
    </recommendedName>
</protein>
<feature type="domain" description="PAC" evidence="14">
    <location>
        <begin position="672"/>
        <end position="724"/>
    </location>
</feature>
<keyword evidence="10" id="KW-0472">Membrane</keyword>
<dbReference type="InterPro" id="IPR001789">
    <property type="entry name" value="Sig_transdc_resp-reg_receiver"/>
</dbReference>
<dbReference type="OrthoDB" id="9806821at2"/>